<name>A0ABR1Z523_9PEZI</name>
<gene>
    <name evidence="3" type="ORF">HDK90DRAFT_506989</name>
</gene>
<keyword evidence="1" id="KW-0175">Coiled coil</keyword>
<keyword evidence="4" id="KW-1185">Reference proteome</keyword>
<proteinExistence type="predicted"/>
<feature type="region of interest" description="Disordered" evidence="2">
    <location>
        <begin position="67"/>
        <end position="131"/>
    </location>
</feature>
<evidence type="ECO:0000313" key="4">
    <source>
        <dbReference type="Proteomes" id="UP001492380"/>
    </source>
</evidence>
<evidence type="ECO:0000256" key="2">
    <source>
        <dbReference type="SAM" id="MobiDB-lite"/>
    </source>
</evidence>
<protein>
    <submittedName>
        <fullName evidence="3">Uncharacterized protein</fullName>
    </submittedName>
</protein>
<comment type="caution">
    <text evidence="3">The sequence shown here is derived from an EMBL/GenBank/DDBJ whole genome shotgun (WGS) entry which is preliminary data.</text>
</comment>
<organism evidence="3 4">
    <name type="scientific">Phyllosticta capitalensis</name>
    <dbReference type="NCBI Taxonomy" id="121624"/>
    <lineage>
        <taxon>Eukaryota</taxon>
        <taxon>Fungi</taxon>
        <taxon>Dikarya</taxon>
        <taxon>Ascomycota</taxon>
        <taxon>Pezizomycotina</taxon>
        <taxon>Dothideomycetes</taxon>
        <taxon>Dothideomycetes incertae sedis</taxon>
        <taxon>Botryosphaeriales</taxon>
        <taxon>Phyllostictaceae</taxon>
        <taxon>Phyllosticta</taxon>
    </lineage>
</organism>
<accession>A0ABR1Z523</accession>
<reference evidence="3 4" key="1">
    <citation type="submission" date="2024-04" db="EMBL/GenBank/DDBJ databases">
        <title>Phyllosticta paracitricarpa is synonymous to the EU quarantine fungus P. citricarpa based on phylogenomic analyses.</title>
        <authorList>
            <consortium name="Lawrence Berkeley National Laboratory"/>
            <person name="Van Ingen-Buijs V.A."/>
            <person name="Van Westerhoven A.C."/>
            <person name="Haridas S."/>
            <person name="Skiadas P."/>
            <person name="Martin F."/>
            <person name="Groenewald J.Z."/>
            <person name="Crous P.W."/>
            <person name="Seidl M.F."/>
        </authorList>
    </citation>
    <scope>NUCLEOTIDE SEQUENCE [LARGE SCALE GENOMIC DNA]</scope>
    <source>
        <strain evidence="3 4">CBS 123374</strain>
    </source>
</reference>
<dbReference type="Proteomes" id="UP001492380">
    <property type="component" value="Unassembled WGS sequence"/>
</dbReference>
<feature type="coiled-coil region" evidence="1">
    <location>
        <begin position="312"/>
        <end position="339"/>
    </location>
</feature>
<feature type="coiled-coil region" evidence="1">
    <location>
        <begin position="135"/>
        <end position="232"/>
    </location>
</feature>
<sequence>MAATLCYTSTGVSGTQGASRGGPQMAAYYFNEHPKTSPVVAPTLQQHTGAYPSPRATPQLLQAVPPASAYGHARSDNNSLALNNGQTPQTHNATAPSYDSNAAAETGTFPQLPPSQHQNDKPPPPPFRPPTALEVKIMESQLSAAQGRCTQLERSLMMQKHHNAQLNAHVASHDAERTALQQRVADLEAERRDSIDDTTTNLHIVDQCAGENARLKRKIAACENESTQLKQTIMRLQWAVEQQSQKLVHHEQGGGGCERESENARLKCKLAATEHHNRALMQQSAELTARFRDVESRNRELAAADLSWKVRVACLESDKAELKEQVVELEEKSGVLLKLVGSDTEDILVEEEMNWVVRKRRLGRSDDELEEEGEG</sequence>
<dbReference type="EMBL" id="JBBWRZ010000001">
    <property type="protein sequence ID" value="KAK8247312.1"/>
    <property type="molecule type" value="Genomic_DNA"/>
</dbReference>
<evidence type="ECO:0000256" key="1">
    <source>
        <dbReference type="SAM" id="Coils"/>
    </source>
</evidence>
<feature type="compositionally biased region" description="Polar residues" evidence="2">
    <location>
        <begin position="76"/>
        <end position="100"/>
    </location>
</feature>
<evidence type="ECO:0000313" key="3">
    <source>
        <dbReference type="EMBL" id="KAK8247312.1"/>
    </source>
</evidence>